<gene>
    <name evidence="2" type="ORF">SAMN05443287_107145</name>
</gene>
<evidence type="ECO:0000256" key="1">
    <source>
        <dbReference type="SAM" id="MobiDB-lite"/>
    </source>
</evidence>
<dbReference type="RefSeq" id="WP_092381340.1">
    <property type="nucleotide sequence ID" value="NZ_BOPI01000026.1"/>
</dbReference>
<dbReference type="EMBL" id="FNYV01000007">
    <property type="protein sequence ID" value="SEJ74736.1"/>
    <property type="molecule type" value="Genomic_DNA"/>
</dbReference>
<evidence type="ECO:0000313" key="2">
    <source>
        <dbReference type="EMBL" id="SEJ74736.1"/>
    </source>
</evidence>
<reference evidence="3" key="1">
    <citation type="submission" date="2016-10" db="EMBL/GenBank/DDBJ databases">
        <authorList>
            <person name="Varghese N."/>
            <person name="Submissions S."/>
        </authorList>
    </citation>
    <scope>NUCLEOTIDE SEQUENCE [LARGE SCALE GENOMIC DNA]</scope>
    <source>
        <strain evidence="3">CGMCC 4.7038</strain>
    </source>
</reference>
<evidence type="ECO:0000313" key="3">
    <source>
        <dbReference type="Proteomes" id="UP000198707"/>
    </source>
</evidence>
<dbReference type="Proteomes" id="UP000198707">
    <property type="component" value="Unassembled WGS sequence"/>
</dbReference>
<organism evidence="2 3">
    <name type="scientific">Micromonospora phaseoli</name>
    <dbReference type="NCBI Taxonomy" id="1144548"/>
    <lineage>
        <taxon>Bacteria</taxon>
        <taxon>Bacillati</taxon>
        <taxon>Actinomycetota</taxon>
        <taxon>Actinomycetes</taxon>
        <taxon>Micromonosporales</taxon>
        <taxon>Micromonosporaceae</taxon>
        <taxon>Micromonospora</taxon>
    </lineage>
</organism>
<feature type="compositionally biased region" description="Low complexity" evidence="1">
    <location>
        <begin position="213"/>
        <end position="242"/>
    </location>
</feature>
<feature type="region of interest" description="Disordered" evidence="1">
    <location>
        <begin position="92"/>
        <end position="170"/>
    </location>
</feature>
<keyword evidence="3" id="KW-1185">Reference proteome</keyword>
<dbReference type="OrthoDB" id="3404896at2"/>
<dbReference type="AlphaFoldDB" id="A0A1H7BC55"/>
<evidence type="ECO:0008006" key="4">
    <source>
        <dbReference type="Google" id="ProtNLM"/>
    </source>
</evidence>
<name>A0A1H7BC55_9ACTN</name>
<proteinExistence type="predicted"/>
<accession>A0A1H7BC55</accession>
<sequence length="370" mass="37622">MSTGEFSEVDHDLLADYLGGALDGTLEQVEIARLVAQDPAWAQAHALLAPALEDVRAELAGWGESAPELPPEIADRIRTALAVAEDVDLTATDDESAVAAPLRPVVPPPGAVGKPDVAGEPDPAGKPESTGGKAAVVPVQPLGGSRRPGGTPRPGQERSVPSRPGRRRRRWARVAGPVALAAATVVGLGALQLSRANHGDDAASGTAYSDRGASPVVPQASPPDSAADAAPERASAAAALPPFQIVGEAQRSGTDYTPQTLSGMMPAVGPFSTKSEPAIGGQSDERLPGPGDLARLGEGPALNACLAEISAEHGGTPLVVDVVDYARFEGLPALVVRFTDGSGAQWAWVSGPECGVPGSGSDARYRTQVG</sequence>
<protein>
    <recommendedName>
        <fullName evidence="4">Zinc-finger</fullName>
    </recommendedName>
</protein>
<feature type="region of interest" description="Disordered" evidence="1">
    <location>
        <begin position="198"/>
        <end position="242"/>
    </location>
</feature>
<feature type="compositionally biased region" description="Low complexity" evidence="1">
    <location>
        <begin position="141"/>
        <end position="163"/>
    </location>
</feature>
<dbReference type="STRING" id="1144548.SAMN05443287_107145"/>